<accession>H3AV97</accession>
<organism evidence="16 17">
    <name type="scientific">Latimeria chalumnae</name>
    <name type="common">Coelacanth</name>
    <dbReference type="NCBI Taxonomy" id="7897"/>
    <lineage>
        <taxon>Eukaryota</taxon>
        <taxon>Metazoa</taxon>
        <taxon>Chordata</taxon>
        <taxon>Craniata</taxon>
        <taxon>Vertebrata</taxon>
        <taxon>Euteleostomi</taxon>
        <taxon>Coelacanthiformes</taxon>
        <taxon>Coelacanthidae</taxon>
        <taxon>Latimeria</taxon>
    </lineage>
</organism>
<evidence type="ECO:0000256" key="14">
    <source>
        <dbReference type="SAM" id="Phobius"/>
    </source>
</evidence>
<dbReference type="PROSITE" id="PS50262">
    <property type="entry name" value="G_PROTEIN_RECEP_F1_2"/>
    <property type="match status" value="1"/>
</dbReference>
<dbReference type="InterPro" id="IPR050119">
    <property type="entry name" value="CCR1-9-like"/>
</dbReference>
<dbReference type="eggNOG" id="KOG3656">
    <property type="taxonomic scope" value="Eukaryota"/>
</dbReference>
<dbReference type="PANTHER" id="PTHR10489:SF922">
    <property type="entry name" value="C-C CHEMOKINE RECEPTOR FAMILY-LIKE-RELATED"/>
    <property type="match status" value="1"/>
</dbReference>
<dbReference type="SUPFAM" id="SSF81321">
    <property type="entry name" value="Family A G protein-coupled receptor-like"/>
    <property type="match status" value="1"/>
</dbReference>
<evidence type="ECO:0000256" key="8">
    <source>
        <dbReference type="ARBA" id="ARBA00023136"/>
    </source>
</evidence>
<dbReference type="GO" id="GO:0005769">
    <property type="term" value="C:early endosome"/>
    <property type="evidence" value="ECO:0007669"/>
    <property type="project" value="UniProtKB-SubCell"/>
</dbReference>
<dbReference type="GO" id="GO:0016493">
    <property type="term" value="F:C-C chemokine receptor activity"/>
    <property type="evidence" value="ECO:0007669"/>
    <property type="project" value="TreeGrafter"/>
</dbReference>
<keyword evidence="5" id="KW-0967">Endosome</keyword>
<dbReference type="OMA" id="VFYYVNF"/>
<dbReference type="GO" id="GO:0006955">
    <property type="term" value="P:immune response"/>
    <property type="evidence" value="ECO:0007669"/>
    <property type="project" value="TreeGrafter"/>
</dbReference>
<dbReference type="InterPro" id="IPR000276">
    <property type="entry name" value="GPCR_Rhodpsn"/>
</dbReference>
<dbReference type="InParanoid" id="H3AV97"/>
<evidence type="ECO:0000313" key="17">
    <source>
        <dbReference type="Proteomes" id="UP000008672"/>
    </source>
</evidence>
<dbReference type="PRINTS" id="PR00645">
    <property type="entry name" value="CXCCHMKINER4"/>
</dbReference>
<dbReference type="PRINTS" id="PR00657">
    <property type="entry name" value="CCCHEMOKINER"/>
</dbReference>
<protein>
    <submittedName>
        <fullName evidence="16">Chemokine (C-C motif) receptor 12a</fullName>
    </submittedName>
</protein>
<dbReference type="Ensembl" id="ENSLACT00000013664.1">
    <property type="protein sequence ID" value="ENSLACP00000013568.1"/>
    <property type="gene ID" value="ENSLACG00000011947.1"/>
</dbReference>
<dbReference type="InterPro" id="IPR000355">
    <property type="entry name" value="Chemokine_rcpt"/>
</dbReference>
<feature type="transmembrane region" description="Helical" evidence="14">
    <location>
        <begin position="103"/>
        <end position="129"/>
    </location>
</feature>
<evidence type="ECO:0000256" key="1">
    <source>
        <dbReference type="ARBA" id="ARBA00004412"/>
    </source>
</evidence>
<evidence type="ECO:0000256" key="4">
    <source>
        <dbReference type="ARBA" id="ARBA00022692"/>
    </source>
</evidence>
<dbReference type="PRINTS" id="PR00237">
    <property type="entry name" value="GPCRRHODOPSN"/>
</dbReference>
<keyword evidence="9" id="KW-1015">Disulfide bond</keyword>
<keyword evidence="12 13" id="KW-0807">Transducer</keyword>
<evidence type="ECO:0000256" key="11">
    <source>
        <dbReference type="ARBA" id="ARBA00023180"/>
    </source>
</evidence>
<dbReference type="FunFam" id="1.20.1070.10:FF:000130">
    <property type="entry name" value="Chemokine (C-C motif) receptor 2"/>
    <property type="match status" value="1"/>
</dbReference>
<sequence length="312" mass="35776">RMASDFETATTDAYDYEDYNDTEAVILCEKRDVAKFGAYFVPTFFHLLFIVSVFGNGLALFVLVKYEKLKTVTNIFILNLVISDLLFTFSIPFWAVYHSSEWIFGSFMCKLISGIYFVGFYSSILFLTVMTVDRYLAVVHAVSSTKFRSVCYAILASGIIWGTSVLSAVPKFIFLGTREDSNEGTLCEETGWKLFGCYQQISLYFIVPLAFIVFCYVEIGVTLIRCRMQGKQKAVKLIFIIVLVFFLCWAPYNIVTFIRCLQKCQAPTNSNCDDSFDYAFYICRNIAYFHCCVNPILYAFVGTKFRRHVSHL</sequence>
<proteinExistence type="inferred from homology"/>
<keyword evidence="7 13" id="KW-0297">G-protein coupled receptor</keyword>
<reference evidence="16" key="2">
    <citation type="submission" date="2025-08" db="UniProtKB">
        <authorList>
            <consortium name="Ensembl"/>
        </authorList>
    </citation>
    <scope>IDENTIFICATION</scope>
</reference>
<feature type="transmembrane region" description="Helical" evidence="14">
    <location>
        <begin position="44"/>
        <end position="64"/>
    </location>
</feature>
<dbReference type="GO" id="GO:0009897">
    <property type="term" value="C:external side of plasma membrane"/>
    <property type="evidence" value="ECO:0007669"/>
    <property type="project" value="TreeGrafter"/>
</dbReference>
<dbReference type="GeneTree" id="ENSGT01110000267168"/>
<evidence type="ECO:0000256" key="12">
    <source>
        <dbReference type="ARBA" id="ARBA00023224"/>
    </source>
</evidence>
<dbReference type="InterPro" id="IPR001277">
    <property type="entry name" value="CXCR4/ACKR2"/>
</dbReference>
<keyword evidence="10 13" id="KW-0675">Receptor</keyword>
<name>H3AV97_LATCH</name>
<dbReference type="GO" id="GO:0019722">
    <property type="term" value="P:calcium-mediated signaling"/>
    <property type="evidence" value="ECO:0007669"/>
    <property type="project" value="TreeGrafter"/>
</dbReference>
<reference evidence="17" key="1">
    <citation type="submission" date="2011-08" db="EMBL/GenBank/DDBJ databases">
        <title>The draft genome of Latimeria chalumnae.</title>
        <authorList>
            <person name="Di Palma F."/>
            <person name="Alfoldi J."/>
            <person name="Johnson J."/>
            <person name="Berlin A."/>
            <person name="Gnerre S."/>
            <person name="Jaffe D."/>
            <person name="MacCallum I."/>
            <person name="Young S."/>
            <person name="Walker B.J."/>
            <person name="Lander E."/>
            <person name="Lindblad-Toh K."/>
        </authorList>
    </citation>
    <scope>NUCLEOTIDE SEQUENCE [LARGE SCALE GENOMIC DNA]</scope>
    <source>
        <strain evidence="17">Wild caught</strain>
    </source>
</reference>
<evidence type="ECO:0000256" key="5">
    <source>
        <dbReference type="ARBA" id="ARBA00022753"/>
    </source>
</evidence>
<dbReference type="AlphaFoldDB" id="H3AV97"/>
<feature type="transmembrane region" description="Helical" evidence="14">
    <location>
        <begin position="76"/>
        <end position="97"/>
    </location>
</feature>
<dbReference type="GO" id="GO:0019957">
    <property type="term" value="F:C-C chemokine binding"/>
    <property type="evidence" value="ECO:0007669"/>
    <property type="project" value="TreeGrafter"/>
</dbReference>
<evidence type="ECO:0000256" key="3">
    <source>
        <dbReference type="ARBA" id="ARBA00022475"/>
    </source>
</evidence>
<keyword evidence="4 13" id="KW-0812">Transmembrane</keyword>
<dbReference type="InterPro" id="IPR017452">
    <property type="entry name" value="GPCR_Rhodpsn_7TM"/>
</dbReference>
<evidence type="ECO:0000256" key="9">
    <source>
        <dbReference type="ARBA" id="ARBA00023157"/>
    </source>
</evidence>
<keyword evidence="11" id="KW-0325">Glycoprotein</keyword>
<feature type="transmembrane region" description="Helical" evidence="14">
    <location>
        <begin position="150"/>
        <end position="169"/>
    </location>
</feature>
<gene>
    <name evidence="16" type="primary">CCR12A</name>
</gene>
<dbReference type="Gene3D" id="1.20.1070.10">
    <property type="entry name" value="Rhodopsin 7-helix transmembrane proteins"/>
    <property type="match status" value="1"/>
</dbReference>
<comment type="similarity">
    <text evidence="13">Belongs to the G-protein coupled receptor 1 family.</text>
</comment>
<dbReference type="Pfam" id="PF00001">
    <property type="entry name" value="7tm_1"/>
    <property type="match status" value="1"/>
</dbReference>
<comment type="subcellular location">
    <subcellularLocation>
        <location evidence="2">Cell membrane</location>
        <topology evidence="2">Multi-pass membrane protein</topology>
    </subcellularLocation>
    <subcellularLocation>
        <location evidence="1">Early endosome</location>
    </subcellularLocation>
</comment>
<feature type="transmembrane region" description="Helical" evidence="14">
    <location>
        <begin position="237"/>
        <end position="258"/>
    </location>
</feature>
<evidence type="ECO:0000256" key="10">
    <source>
        <dbReference type="ARBA" id="ARBA00023170"/>
    </source>
</evidence>
<dbReference type="PROSITE" id="PS00237">
    <property type="entry name" value="G_PROTEIN_RECEP_F1_1"/>
    <property type="match status" value="1"/>
</dbReference>
<evidence type="ECO:0000313" key="16">
    <source>
        <dbReference type="Ensembl" id="ENSLACP00000013568.1"/>
    </source>
</evidence>
<dbReference type="Proteomes" id="UP000008672">
    <property type="component" value="Unassembled WGS sequence"/>
</dbReference>
<feature type="domain" description="G-protein coupled receptors family 1 profile" evidence="15">
    <location>
        <begin position="55"/>
        <end position="298"/>
    </location>
</feature>
<evidence type="ECO:0000256" key="6">
    <source>
        <dbReference type="ARBA" id="ARBA00022989"/>
    </source>
</evidence>
<dbReference type="HOGENOM" id="CLU_009579_8_3_1"/>
<evidence type="ECO:0000256" key="2">
    <source>
        <dbReference type="ARBA" id="ARBA00004651"/>
    </source>
</evidence>
<dbReference type="GO" id="GO:0060326">
    <property type="term" value="P:cell chemotaxis"/>
    <property type="evidence" value="ECO:0007669"/>
    <property type="project" value="TreeGrafter"/>
</dbReference>
<dbReference type="GO" id="GO:0007204">
    <property type="term" value="P:positive regulation of cytosolic calcium ion concentration"/>
    <property type="evidence" value="ECO:0007669"/>
    <property type="project" value="TreeGrafter"/>
</dbReference>
<keyword evidence="3" id="KW-1003">Cell membrane</keyword>
<keyword evidence="17" id="KW-1185">Reference proteome</keyword>
<dbReference type="PANTHER" id="PTHR10489">
    <property type="entry name" value="CELL ADHESION MOLECULE"/>
    <property type="match status" value="1"/>
</dbReference>
<keyword evidence="8 14" id="KW-0472">Membrane</keyword>
<evidence type="ECO:0000256" key="13">
    <source>
        <dbReference type="RuleBase" id="RU000688"/>
    </source>
</evidence>
<keyword evidence="6 14" id="KW-1133">Transmembrane helix</keyword>
<evidence type="ECO:0000259" key="15">
    <source>
        <dbReference type="PROSITE" id="PS50262"/>
    </source>
</evidence>
<dbReference type="EMBL" id="AFYH01147602">
    <property type="status" value="NOT_ANNOTATED_CDS"/>
    <property type="molecule type" value="Genomic_DNA"/>
</dbReference>
<evidence type="ECO:0000256" key="7">
    <source>
        <dbReference type="ARBA" id="ARBA00023040"/>
    </source>
</evidence>
<feature type="transmembrane region" description="Helical" evidence="14">
    <location>
        <begin position="201"/>
        <end position="225"/>
    </location>
</feature>
<feature type="transmembrane region" description="Helical" evidence="14">
    <location>
        <begin position="278"/>
        <end position="301"/>
    </location>
</feature>
<reference evidence="16" key="3">
    <citation type="submission" date="2025-09" db="UniProtKB">
        <authorList>
            <consortium name="Ensembl"/>
        </authorList>
    </citation>
    <scope>IDENTIFICATION</scope>
</reference>